<protein>
    <recommendedName>
        <fullName evidence="4">rRNA-processing protein FYV7</fullName>
    </recommendedName>
</protein>
<comment type="caution">
    <text evidence="2">The sequence shown here is derived from an EMBL/GenBank/DDBJ whole genome shotgun (WGS) entry which is preliminary data.</text>
</comment>
<dbReference type="Proteomes" id="UP000198287">
    <property type="component" value="Unassembled WGS sequence"/>
</dbReference>
<feature type="compositionally biased region" description="Basic residues" evidence="1">
    <location>
        <begin position="21"/>
        <end position="31"/>
    </location>
</feature>
<dbReference type="PANTHER" id="PTHR15657">
    <property type="entry name" value="THYROID TRANSCRIPTION FACTOR 1-ASSOCIATED PROTEIN 26"/>
    <property type="match status" value="1"/>
</dbReference>
<evidence type="ECO:0000313" key="2">
    <source>
        <dbReference type="EMBL" id="OXA52720.1"/>
    </source>
</evidence>
<feature type="region of interest" description="Disordered" evidence="1">
    <location>
        <begin position="1"/>
        <end position="98"/>
    </location>
</feature>
<reference evidence="2 3" key="1">
    <citation type="submission" date="2015-12" db="EMBL/GenBank/DDBJ databases">
        <title>The genome of Folsomia candida.</title>
        <authorList>
            <person name="Faddeeva A."/>
            <person name="Derks M.F."/>
            <person name="Anvar Y."/>
            <person name="Smit S."/>
            <person name="Van Straalen N."/>
            <person name="Roelofs D."/>
        </authorList>
    </citation>
    <scope>NUCLEOTIDE SEQUENCE [LARGE SCALE GENOMIC DNA]</scope>
    <source>
        <strain evidence="2 3">VU population</strain>
        <tissue evidence="2">Whole body</tissue>
    </source>
</reference>
<sequence>MDKTTVKKSGTSSWNVSKIKSGNKHFVRKNVHGTTSRRPVATSSWNVSADFKRPSTFHHRHNDSRPNKYEKKASPSSPDVQSTGSNKQRKLTALQKARDLLKQRQEAAVLQKAEAQAKKQADLTKKLENIEKRKSNFKAYSKRNKFGQPVMASRMQMLLEKIQRNGPET</sequence>
<accession>A0A226E5Y0</accession>
<dbReference type="GO" id="GO:0005634">
    <property type="term" value="C:nucleus"/>
    <property type="evidence" value="ECO:0007669"/>
    <property type="project" value="TreeGrafter"/>
</dbReference>
<dbReference type="InterPro" id="IPR013730">
    <property type="entry name" value="Fyv7/TAP26"/>
</dbReference>
<gene>
    <name evidence="2" type="ORF">Fcan01_12077</name>
</gene>
<dbReference type="Pfam" id="PF08524">
    <property type="entry name" value="rRNA_processing"/>
    <property type="match status" value="1"/>
</dbReference>
<feature type="compositionally biased region" description="Polar residues" evidence="1">
    <location>
        <begin position="32"/>
        <end position="47"/>
    </location>
</feature>
<keyword evidence="3" id="KW-1185">Reference proteome</keyword>
<dbReference type="PANTHER" id="PTHR15657:SF1">
    <property type="entry name" value="THYROID TRANSCRIPTION FACTOR 1-ASSOCIATED PROTEIN 26"/>
    <property type="match status" value="1"/>
</dbReference>
<proteinExistence type="predicted"/>
<feature type="compositionally biased region" description="Polar residues" evidence="1">
    <location>
        <begin position="7"/>
        <end position="20"/>
    </location>
</feature>
<feature type="compositionally biased region" description="Polar residues" evidence="1">
    <location>
        <begin position="74"/>
        <end position="86"/>
    </location>
</feature>
<evidence type="ECO:0000256" key="1">
    <source>
        <dbReference type="SAM" id="MobiDB-lite"/>
    </source>
</evidence>
<evidence type="ECO:0000313" key="3">
    <source>
        <dbReference type="Proteomes" id="UP000198287"/>
    </source>
</evidence>
<dbReference type="OrthoDB" id="5377144at2759"/>
<evidence type="ECO:0008006" key="4">
    <source>
        <dbReference type="Google" id="ProtNLM"/>
    </source>
</evidence>
<organism evidence="2 3">
    <name type="scientific">Folsomia candida</name>
    <name type="common">Springtail</name>
    <dbReference type="NCBI Taxonomy" id="158441"/>
    <lineage>
        <taxon>Eukaryota</taxon>
        <taxon>Metazoa</taxon>
        <taxon>Ecdysozoa</taxon>
        <taxon>Arthropoda</taxon>
        <taxon>Hexapoda</taxon>
        <taxon>Collembola</taxon>
        <taxon>Entomobryomorpha</taxon>
        <taxon>Isotomoidea</taxon>
        <taxon>Isotomidae</taxon>
        <taxon>Proisotominae</taxon>
        <taxon>Folsomia</taxon>
    </lineage>
</organism>
<dbReference type="AlphaFoldDB" id="A0A226E5Y0"/>
<name>A0A226E5Y0_FOLCA</name>
<dbReference type="EMBL" id="LNIX01000006">
    <property type="protein sequence ID" value="OXA52720.1"/>
    <property type="molecule type" value="Genomic_DNA"/>
</dbReference>
<feature type="compositionally biased region" description="Basic and acidic residues" evidence="1">
    <location>
        <begin position="63"/>
        <end position="73"/>
    </location>
</feature>